<dbReference type="AlphaFoldDB" id="A0AAD6BYY3"/>
<evidence type="ECO:0000313" key="4">
    <source>
        <dbReference type="EMBL" id="KAJ5439232.1"/>
    </source>
</evidence>
<feature type="region of interest" description="Disordered" evidence="2">
    <location>
        <begin position="365"/>
        <end position="387"/>
    </location>
</feature>
<dbReference type="PROSITE" id="PS50086">
    <property type="entry name" value="TBC_RABGAP"/>
    <property type="match status" value="1"/>
</dbReference>
<dbReference type="Proteomes" id="UP001213681">
    <property type="component" value="Unassembled WGS sequence"/>
</dbReference>
<dbReference type="Pfam" id="PF00566">
    <property type="entry name" value="RabGAP-TBC"/>
    <property type="match status" value="1"/>
</dbReference>
<dbReference type="InterPro" id="IPR035969">
    <property type="entry name" value="Rab-GAP_TBC_sf"/>
</dbReference>
<reference evidence="4" key="1">
    <citation type="submission" date="2022-12" db="EMBL/GenBank/DDBJ databases">
        <authorList>
            <person name="Petersen C."/>
        </authorList>
    </citation>
    <scope>NUCLEOTIDE SEQUENCE</scope>
    <source>
        <strain evidence="4">IBT 16125</strain>
    </source>
</reference>
<dbReference type="InterPro" id="IPR000195">
    <property type="entry name" value="Rab-GAP-TBC_dom"/>
</dbReference>
<dbReference type="GO" id="GO:0005096">
    <property type="term" value="F:GTPase activator activity"/>
    <property type="evidence" value="ECO:0007669"/>
    <property type="project" value="UniProtKB-KW"/>
</dbReference>
<accession>A0AAD6BYY3</accession>
<dbReference type="GeneID" id="81603855"/>
<keyword evidence="5" id="KW-1185">Reference proteome</keyword>
<gene>
    <name evidence="4" type="ORF">N7458_010230</name>
</gene>
<protein>
    <recommendedName>
        <fullName evidence="3">Rab-GAP TBC domain-containing protein</fullName>
    </recommendedName>
</protein>
<feature type="domain" description="Rab-GAP TBC" evidence="3">
    <location>
        <begin position="36"/>
        <end position="300"/>
    </location>
</feature>
<evidence type="ECO:0000259" key="3">
    <source>
        <dbReference type="PROSITE" id="PS50086"/>
    </source>
</evidence>
<proteinExistence type="predicted"/>
<feature type="compositionally biased region" description="Basic and acidic residues" evidence="2">
    <location>
        <begin position="590"/>
        <end position="603"/>
    </location>
</feature>
<dbReference type="FunFam" id="1.10.472.80:FF:000038">
    <property type="entry name" value="TBC1 domain family member 5"/>
    <property type="match status" value="1"/>
</dbReference>
<feature type="compositionally biased region" description="Basic and acidic residues" evidence="2">
    <location>
        <begin position="696"/>
        <end position="712"/>
    </location>
</feature>
<name>A0AAD6BYY3_9EURO</name>
<sequence>MRTLEETRKRWETLFLGRDTPSDLRAALRAEQGGKVCTDGLRSICWKVFLLFESVEREQWSQKLAESREAYSALRAHFLKYIEHPDDLESTVDPLADDEESPWQTLRNDEKLRAEIVQDVDRCLQENFFFQEPSTKQKLTDVLFVYSKLNPDVGYRQGMHELLAPILWVIDRDSVERPAPDTPSSTCKEDCLMLDLLDPRFVEHDSFTLFLSVMQTARTYYEHGETKSSNGQVDVIPIVNRCQYLHQEALTIIDHELADHLQTVEVLPQIFLTRWMRLLFEREFPFDDVLEMWDLLFAHGLRSDLVDFTCIAMLLRIRWELLKADYSGALSMLLRYPPSEPHSPQAFVHDALYLEQNPTAERGSFLISKYSGRPPESSKRRSRSGIRPAMKAQLWEDFKGRSESSSPGSSPARNSPKSLEALFQDVSQGIQRRTESWGVAKAVRGAVTEARKNMQTMHYEPGPRFSAAHPKPVSTIAVNGAPQRPTPTELGLQTKIDRLEERNQVLATILSEALKDLRMQLDTVKDMDASVNDTVKHALDRVQSVQSCLEDSMLPPLIGSASHPATVDPVASQSAPLVSKTANDLNPSEVAEKQDQQDVRPSRLTDAPGANMNSGTAKALGIATNTVTTTEGHADAVREGPRTAVRPSLSDAGFSWMLGGNRNLSTFVSPASVPPEQTRHQEQPRSKGSSPLFGNHGDEHPRADEVEHDELALHSLSGTRGPL</sequence>
<dbReference type="SUPFAM" id="SSF47923">
    <property type="entry name" value="Ypt/Rab-GAP domain of gyp1p"/>
    <property type="match status" value="2"/>
</dbReference>
<dbReference type="FunFam" id="1.10.8.270:FF:000031">
    <property type="entry name" value="TBC1 domain family member 5"/>
    <property type="match status" value="1"/>
</dbReference>
<evidence type="ECO:0000256" key="2">
    <source>
        <dbReference type="SAM" id="MobiDB-lite"/>
    </source>
</evidence>
<dbReference type="Gene3D" id="1.10.8.270">
    <property type="entry name" value="putative rabgap domain of human tbc1 domain family member 14 like domains"/>
    <property type="match status" value="1"/>
</dbReference>
<feature type="region of interest" description="Disordered" evidence="2">
    <location>
        <begin position="582"/>
        <end position="618"/>
    </location>
</feature>
<dbReference type="SMART" id="SM00164">
    <property type="entry name" value="TBC"/>
    <property type="match status" value="1"/>
</dbReference>
<keyword evidence="1" id="KW-0343">GTPase activation</keyword>
<evidence type="ECO:0000256" key="1">
    <source>
        <dbReference type="ARBA" id="ARBA00022468"/>
    </source>
</evidence>
<dbReference type="Gene3D" id="1.10.472.80">
    <property type="entry name" value="Ypt/Rab-GAP domain of gyp1p, domain 3"/>
    <property type="match status" value="1"/>
</dbReference>
<reference evidence="4" key="2">
    <citation type="journal article" date="2023" name="IMA Fungus">
        <title>Comparative genomic study of the Penicillium genus elucidates a diverse pangenome and 15 lateral gene transfer events.</title>
        <authorList>
            <person name="Petersen C."/>
            <person name="Sorensen T."/>
            <person name="Nielsen M.R."/>
            <person name="Sondergaard T.E."/>
            <person name="Sorensen J.L."/>
            <person name="Fitzpatrick D.A."/>
            <person name="Frisvad J.C."/>
            <person name="Nielsen K.L."/>
        </authorList>
    </citation>
    <scope>NUCLEOTIDE SEQUENCE</scope>
    <source>
        <strain evidence="4">IBT 16125</strain>
    </source>
</reference>
<comment type="caution">
    <text evidence="4">The sequence shown here is derived from an EMBL/GenBank/DDBJ whole genome shotgun (WGS) entry which is preliminary data.</text>
</comment>
<dbReference type="PANTHER" id="PTHR22957">
    <property type="entry name" value="TBC1 DOMAIN FAMILY MEMBER GTPASE-ACTIVATING PROTEIN"/>
    <property type="match status" value="1"/>
</dbReference>
<organism evidence="4 5">
    <name type="scientific">Penicillium daleae</name>
    <dbReference type="NCBI Taxonomy" id="63821"/>
    <lineage>
        <taxon>Eukaryota</taxon>
        <taxon>Fungi</taxon>
        <taxon>Dikarya</taxon>
        <taxon>Ascomycota</taxon>
        <taxon>Pezizomycotina</taxon>
        <taxon>Eurotiomycetes</taxon>
        <taxon>Eurotiomycetidae</taxon>
        <taxon>Eurotiales</taxon>
        <taxon>Aspergillaceae</taxon>
        <taxon>Penicillium</taxon>
    </lineage>
</organism>
<evidence type="ECO:0000313" key="5">
    <source>
        <dbReference type="Proteomes" id="UP001213681"/>
    </source>
</evidence>
<dbReference type="RefSeq" id="XP_056762461.1">
    <property type="nucleotide sequence ID" value="XM_056913612.1"/>
</dbReference>
<dbReference type="PANTHER" id="PTHR22957:SF337">
    <property type="entry name" value="TBC1 DOMAIN FAMILY MEMBER 5"/>
    <property type="match status" value="1"/>
</dbReference>
<dbReference type="EMBL" id="JAPVEA010000008">
    <property type="protein sequence ID" value="KAJ5439232.1"/>
    <property type="molecule type" value="Genomic_DNA"/>
</dbReference>
<feature type="region of interest" description="Disordered" evidence="2">
    <location>
        <begin position="667"/>
        <end position="723"/>
    </location>
</feature>